<dbReference type="RefSeq" id="WP_192598599.1">
    <property type="nucleotide sequence ID" value="NZ_JADBEL010000009.1"/>
</dbReference>
<name>A0A927MKJ2_9BACL</name>
<dbReference type="PROSITE" id="PS50943">
    <property type="entry name" value="HTH_CROC1"/>
    <property type="match status" value="1"/>
</dbReference>
<dbReference type="InterPro" id="IPR001387">
    <property type="entry name" value="Cro/C1-type_HTH"/>
</dbReference>
<evidence type="ECO:0000256" key="1">
    <source>
        <dbReference type="ARBA" id="ARBA00007227"/>
    </source>
</evidence>
<accession>A0A927MKJ2</accession>
<dbReference type="PANTHER" id="PTHR43236:SF1">
    <property type="entry name" value="BLL7220 PROTEIN"/>
    <property type="match status" value="1"/>
</dbReference>
<comment type="similarity">
    <text evidence="1">Belongs to the short-chain fatty acyl-CoA assimilation regulator (ScfR) family.</text>
</comment>
<evidence type="ECO:0000259" key="2">
    <source>
        <dbReference type="PROSITE" id="PS50943"/>
    </source>
</evidence>
<dbReference type="GO" id="GO:0003677">
    <property type="term" value="F:DNA binding"/>
    <property type="evidence" value="ECO:0007669"/>
    <property type="project" value="InterPro"/>
</dbReference>
<protein>
    <submittedName>
        <fullName evidence="3">Zn-dependent peptidase ImmA (M78 family)/DNA-binding XRE family transcriptional regulator</fullName>
    </submittedName>
</protein>
<dbReference type="InterPro" id="IPR010982">
    <property type="entry name" value="Lambda_DNA-bd_dom_sf"/>
</dbReference>
<dbReference type="EMBL" id="JADBEL010000009">
    <property type="protein sequence ID" value="MBE1554842.1"/>
    <property type="molecule type" value="Genomic_DNA"/>
</dbReference>
<dbReference type="InterPro" id="IPR010359">
    <property type="entry name" value="IrrE_HExxH"/>
</dbReference>
<proteinExistence type="inferred from homology"/>
<dbReference type="PANTHER" id="PTHR43236">
    <property type="entry name" value="ANTITOXIN HIGA1"/>
    <property type="match status" value="1"/>
</dbReference>
<dbReference type="InterPro" id="IPR052345">
    <property type="entry name" value="Rad_response_metalloprotease"/>
</dbReference>
<gene>
    <name evidence="3" type="ORF">H4683_001920</name>
</gene>
<reference evidence="3" key="1">
    <citation type="submission" date="2020-10" db="EMBL/GenBank/DDBJ databases">
        <title>Genomic Encyclopedia of Type Strains, Phase IV (KMG-IV): sequencing the most valuable type-strain genomes for metagenomic binning, comparative biology and taxonomic classification.</title>
        <authorList>
            <person name="Goeker M."/>
        </authorList>
    </citation>
    <scope>NUCLEOTIDE SEQUENCE</scope>
    <source>
        <strain evidence="3">DSM 13886</strain>
    </source>
</reference>
<comment type="caution">
    <text evidence="3">The sequence shown here is derived from an EMBL/GenBank/DDBJ whole genome shotgun (WGS) entry which is preliminary data.</text>
</comment>
<keyword evidence="4" id="KW-1185">Reference proteome</keyword>
<dbReference type="Gene3D" id="1.10.260.40">
    <property type="entry name" value="lambda repressor-like DNA-binding domains"/>
    <property type="match status" value="1"/>
</dbReference>
<sequence>MITSIFNGERLKLARRFNKFTLLELAEQLRVSKQMVSKYEKNLSQPTGEMMFRIEEVLGFPRRFYFEEDFVYDKVGNTYFRALSKATKKDIEAQKIRVDFLSILYRLVEEYIELPMQKIPELDVDGMTMEELAQEAREYWGLGEKPIKNMVELLEVNGFIVSTSKMNLEVIDAYTQTREINGKDTYFIVLGNDKGSRYRRQFDAAHELAHILIHEAYLDVSTLSKEEEREIENQANDFASAFLLPKEAFTRDVSMMPTNLDHYLFLKKKWHVSVGAMVRRAYNLMIIDSDDYTKLQRTMGRYGWRKAEPLDDKSEPTSPVLLPKSIKTLLEHDVFDGYSILEELSNIYQFPIRENMLEDLVGLEQGTLAKYRKKRSGVVVELKQRS</sequence>
<evidence type="ECO:0000313" key="4">
    <source>
        <dbReference type="Proteomes" id="UP000658225"/>
    </source>
</evidence>
<dbReference type="CDD" id="cd00093">
    <property type="entry name" value="HTH_XRE"/>
    <property type="match status" value="1"/>
</dbReference>
<dbReference type="Gene3D" id="1.10.10.2910">
    <property type="match status" value="1"/>
</dbReference>
<dbReference type="SUPFAM" id="SSF47413">
    <property type="entry name" value="lambda repressor-like DNA-binding domains"/>
    <property type="match status" value="1"/>
</dbReference>
<dbReference type="Proteomes" id="UP000658225">
    <property type="component" value="Unassembled WGS sequence"/>
</dbReference>
<dbReference type="Pfam" id="PF06114">
    <property type="entry name" value="Peptidase_M78"/>
    <property type="match status" value="1"/>
</dbReference>
<dbReference type="Pfam" id="PF01381">
    <property type="entry name" value="HTH_3"/>
    <property type="match status" value="1"/>
</dbReference>
<evidence type="ECO:0000313" key="3">
    <source>
        <dbReference type="EMBL" id="MBE1554842.1"/>
    </source>
</evidence>
<dbReference type="SMART" id="SM00530">
    <property type="entry name" value="HTH_XRE"/>
    <property type="match status" value="1"/>
</dbReference>
<organism evidence="3 4">
    <name type="scientific">Sporosarcina limicola</name>
    <dbReference type="NCBI Taxonomy" id="34101"/>
    <lineage>
        <taxon>Bacteria</taxon>
        <taxon>Bacillati</taxon>
        <taxon>Bacillota</taxon>
        <taxon>Bacilli</taxon>
        <taxon>Bacillales</taxon>
        <taxon>Caryophanaceae</taxon>
        <taxon>Sporosarcina</taxon>
    </lineage>
</organism>
<feature type="domain" description="HTH cro/C1-type" evidence="2">
    <location>
        <begin position="11"/>
        <end position="64"/>
    </location>
</feature>
<dbReference type="AlphaFoldDB" id="A0A927MKJ2"/>